<dbReference type="GO" id="GO:0005802">
    <property type="term" value="C:trans-Golgi network"/>
    <property type="evidence" value="ECO:0007669"/>
    <property type="project" value="TreeGrafter"/>
</dbReference>
<feature type="domain" description="DOP1 N-terminal" evidence="5">
    <location>
        <begin position="1"/>
        <end position="178"/>
    </location>
</feature>
<dbReference type="GO" id="GO:0005829">
    <property type="term" value="C:cytosol"/>
    <property type="evidence" value="ECO:0007669"/>
    <property type="project" value="GOC"/>
</dbReference>
<reference evidence="8 9" key="1">
    <citation type="journal article" date="2019" name="PLoS ONE">
        <title>Genomic analyses reveal an absence of contemporary introgressive admixture between fin whales and blue whales, despite known hybrids.</title>
        <authorList>
            <person name="Westbury M.V."/>
            <person name="Petersen B."/>
            <person name="Lorenzen E.D."/>
        </authorList>
    </citation>
    <scope>NUCLEOTIDE SEQUENCE [LARGE SCALE GENOMIC DNA]</scope>
    <source>
        <strain evidence="8">FinWhale-01</strain>
    </source>
</reference>
<feature type="compositionally biased region" description="Basic and acidic residues" evidence="4">
    <location>
        <begin position="1022"/>
        <end position="1031"/>
    </location>
</feature>
<dbReference type="GO" id="GO:0005768">
    <property type="term" value="C:endosome"/>
    <property type="evidence" value="ECO:0007669"/>
    <property type="project" value="TreeGrafter"/>
</dbReference>
<feature type="domain" description="DOP1 N-terminal" evidence="5">
    <location>
        <begin position="182"/>
        <end position="216"/>
    </location>
</feature>
<dbReference type="GO" id="GO:0006895">
    <property type="term" value="P:Golgi to endosome transport"/>
    <property type="evidence" value="ECO:0007669"/>
    <property type="project" value="InterPro"/>
</dbReference>
<evidence type="ECO:0000259" key="6">
    <source>
        <dbReference type="Pfam" id="PF24598"/>
    </source>
</evidence>
<feature type="domain" description="DOP1-like C-terminal" evidence="6">
    <location>
        <begin position="1608"/>
        <end position="1927"/>
    </location>
</feature>
<dbReference type="InterPro" id="IPR056457">
    <property type="entry name" value="DOP1_C"/>
</dbReference>
<proteinExistence type="inferred from homology"/>
<dbReference type="Pfam" id="PF04118">
    <property type="entry name" value="Dopey_N"/>
    <property type="match status" value="2"/>
</dbReference>
<feature type="domain" description="DOP1-like TPR" evidence="7">
    <location>
        <begin position="1080"/>
        <end position="1434"/>
    </location>
</feature>
<dbReference type="InterPro" id="IPR040314">
    <property type="entry name" value="DOP1"/>
</dbReference>
<evidence type="ECO:0000259" key="5">
    <source>
        <dbReference type="Pfam" id="PF04118"/>
    </source>
</evidence>
<organism evidence="8 9">
    <name type="scientific">Balaenoptera physalus</name>
    <name type="common">Fin whale</name>
    <name type="synonym">Balaena physalus</name>
    <dbReference type="NCBI Taxonomy" id="9770"/>
    <lineage>
        <taxon>Eukaryota</taxon>
        <taxon>Metazoa</taxon>
        <taxon>Chordata</taxon>
        <taxon>Craniata</taxon>
        <taxon>Vertebrata</taxon>
        <taxon>Euteleostomi</taxon>
        <taxon>Mammalia</taxon>
        <taxon>Eutheria</taxon>
        <taxon>Laurasiatheria</taxon>
        <taxon>Artiodactyla</taxon>
        <taxon>Whippomorpha</taxon>
        <taxon>Cetacea</taxon>
        <taxon>Mysticeti</taxon>
        <taxon>Balaenopteridae</taxon>
        <taxon>Balaenoptera</taxon>
    </lineage>
</organism>
<dbReference type="Proteomes" id="UP000437017">
    <property type="component" value="Unassembled WGS sequence"/>
</dbReference>
<dbReference type="OrthoDB" id="297643at2759"/>
<protein>
    <recommendedName>
        <fullName evidence="10">Dopey N-terminal domain-containing protein</fullName>
    </recommendedName>
</protein>
<accession>A0A643BU65</accession>
<feature type="compositionally biased region" description="Polar residues" evidence="4">
    <location>
        <begin position="916"/>
        <end position="934"/>
    </location>
</feature>
<dbReference type="Pfam" id="PF24601">
    <property type="entry name" value="TPR_DOP1"/>
    <property type="match status" value="1"/>
</dbReference>
<sequence>VLQNNAKYQVVPKKLTIGKRLAQCLHPALPGGVHRKALETYEIIFKIIGPKRLAKDLFLYSSGLFPLLANAAMSVKPTLLSLYEIYYLPLGKTLKPGLQGLLTGILPGLEEGSEYYERTNTLLEKVATAVDQSAFYSALWGSLLTSPAVRLPGITYVLAHLNRKLSMEDQLYIIGSDIELMATRPDMIRILSAALHVVLRRDMSLNRRLYAWLLGFDNNGAIIGPRSTRHSNPEEHATYYFTTFSKELLVQAMVGILQVNGFGEESTLMQDLKPFRILISLLDKPELAHLVSSVSLENPTEVFEDGENPPSSRSSESGFTEFIQYQADRTDDIDRELSEGPEAAAIPIGSTSSETETASTVGSEETIIQPPSIVTQGTAPQSGKTAQKTAMQCCLEYVQQFLTRLINLYIIQSNSLSQALATEHQGDLSQELGETSDWDRDSHGDVKERNISKQKTSKEYLSAFLAACQLFLECSSFPVYIAEGNHTSELRSEKSETDWEHVQPPLWLQTLMNACSQASDCSVQSVAISLVMDLVGLTQSVAMVTGENINSVEPAQPLSPNQGRVAVVIRPPLTPGNLRYIAEKTEFFKHVALTLWNQMGDGTPQHHQKSVELFYQLHNLVPSSSICEDVISQQLTHKDKKIRMEAHAKFAVLWHLTRDLHINKSSSFARSFDRSLFIMLDSLNSLDGSTSSVGQAWLNQVLQRHDIARVLEPLLLLLLHPKTQRVSVQRVQAERYWNKAPCYPGEENDKHFMQNFSCNNVSQVQLIASKGNGEKTLTMDEIENFSLTVNPLSDRLSLLSTSSETIPMVVSDFDLPDQQIEILQSSDSGCSQSSGGDNLSYEVDPENVNAQEDSQVPNAGSADEDVQQVVFDLICKVVSGLEAESASAPSQLEMEDMPPEDNDVDPGEEVIESEDQSAQQSQTALPSDENSQFLSVSAEEGCECAPNGISRNSSSPCISGTTQIFHDSAVASTETRSRQRSHSSIQFSFKEKLSEKVSEKETIVKESGKQPGAKPKVKLARKKDDDKKKTSNEKLKQTSVFFSDGLDLENWYSCGEGEISEIESDMGSPGSRKSPNFNVHPLYQHVLLYLQLYDSSRTLYAFSAIKAILKTNPIAFVNAISTTSVNNAYTPQLSLLQNLLARHRISVMGKDFYSHIPVDSNHNFRSSMYIEILISLCLYYMRSHYPTHVKVTSQDLIGNRNMQMMSIEILTLLFTELAKVIESSAKGFPSFISDMLSKCKVQKVILHCLLSSIFSAQKWHSEKMAGKNVVAVEEGFSEDSLINFSEDEFDNGSTLQSQLLKVLQRLIVLEHRVMTIPEENETGFDFVVSDLEHINPHQPMTSLQYLHAQPITSQGMFLCAVIRALHQHCACKMHPQWIGLITSTLPYMGKVLQRVVVSVTLQLCRNLDNLIQQYKYETGLSDRITAIIHYCLLDPTTQYHQLLVNVDQKHLFEARSGILSILHMIMSSVTLLWSILHQADSSEKITIAASASVTTINLGATKNLRQQILELLGPISMNHGVHFMAAIAFVWNERRQNKTTTRTKVIPAASEEQLLLVELVRSISVMRAETVIQTVKEVLKQPPAIAKDKKHLSLEVCMLQFFYAYIQRVLNEFIMKNPSLENKKDQRDLQDVTHKIVDAIGAIAGSSLEQTTWLRRNLEVKPSPKIMVDGTNLESDVEDMLSPAMETSNITPSVYSVHALTLLSEVLAHLLDMVFYSDEKERVIPLLVNIMHYVVPYLRNHSAHNAPSYRACVQLLSSLSGYQYTRRAWKKEAFDLFMDPTFFQMDASCVNHWRAIMDNLMTHDKTTFRDLMTRVAVAQSSSLNLFANRDVELEQRAMLLKRLAFAIFSSEIDQYQKYLPDIQERLVESLRLPQVPTLHSQVFLFFRVLLLRMSPQHLTSLWPTMITELVQVFLLMEQELTADEDISRYRWAFIPEASDDSGLEVRRQGIHQREFKPYVVRLAKLLRKRAKDKEEDFKTVILEGLEMAKHQKNPEEDNSGRALGWEPGHLLLTICTVRSLEQLLPFFNVLSQVFNSKVTSRCAGHSGSPVLYSNAFPNKDMKLENHKPFSSKARQKIEEMVEKDFLEGVIKT</sequence>
<name>A0A643BU65_BALPH</name>
<evidence type="ECO:0000259" key="7">
    <source>
        <dbReference type="Pfam" id="PF24601"/>
    </source>
</evidence>
<gene>
    <name evidence="8" type="ORF">E2I00_003816</name>
</gene>
<dbReference type="Pfam" id="PF24598">
    <property type="entry name" value="DOP1_C"/>
    <property type="match status" value="1"/>
</dbReference>
<keyword evidence="2" id="KW-0653">Protein transport</keyword>
<keyword evidence="9" id="KW-1185">Reference proteome</keyword>
<evidence type="ECO:0000313" key="9">
    <source>
        <dbReference type="Proteomes" id="UP000437017"/>
    </source>
</evidence>
<feature type="region of interest" description="Disordered" evidence="4">
    <location>
        <begin position="969"/>
        <end position="1031"/>
    </location>
</feature>
<evidence type="ECO:0000256" key="4">
    <source>
        <dbReference type="SAM" id="MobiDB-lite"/>
    </source>
</evidence>
<dbReference type="PANTHER" id="PTHR14042:SF22">
    <property type="entry name" value="PROTEIN DOPEY-1"/>
    <property type="match status" value="1"/>
</dbReference>
<comment type="similarity">
    <text evidence="3">Belongs to the DOP1 family.</text>
</comment>
<feature type="compositionally biased region" description="Acidic residues" evidence="4">
    <location>
        <begin position="893"/>
        <end position="915"/>
    </location>
</feature>
<dbReference type="GO" id="GO:0015031">
    <property type="term" value="P:protein transport"/>
    <property type="evidence" value="ECO:0007669"/>
    <property type="project" value="UniProtKB-KW"/>
</dbReference>
<feature type="compositionally biased region" description="Basic and acidic residues" evidence="4">
    <location>
        <begin position="989"/>
        <end position="1008"/>
    </location>
</feature>
<dbReference type="PANTHER" id="PTHR14042">
    <property type="entry name" value="DOPEY-RELATED"/>
    <property type="match status" value="1"/>
</dbReference>
<comment type="caution">
    <text evidence="8">The sequence shown here is derived from an EMBL/GenBank/DDBJ whole genome shotgun (WGS) entry which is preliminary data.</text>
</comment>
<evidence type="ECO:0000313" key="8">
    <source>
        <dbReference type="EMBL" id="KAB0391290.1"/>
    </source>
</evidence>
<evidence type="ECO:0000256" key="2">
    <source>
        <dbReference type="ARBA" id="ARBA00022927"/>
    </source>
</evidence>
<feature type="non-terminal residue" evidence="8">
    <location>
        <position position="1"/>
    </location>
</feature>
<dbReference type="InterPro" id="IPR056459">
    <property type="entry name" value="TPR_DOP1"/>
</dbReference>
<dbReference type="InterPro" id="IPR007249">
    <property type="entry name" value="DOP1_N"/>
</dbReference>
<dbReference type="EMBL" id="SGJD01004660">
    <property type="protein sequence ID" value="KAB0391290.1"/>
    <property type="molecule type" value="Genomic_DNA"/>
</dbReference>
<evidence type="ECO:0000256" key="1">
    <source>
        <dbReference type="ARBA" id="ARBA00022448"/>
    </source>
</evidence>
<feature type="region of interest" description="Disordered" evidence="4">
    <location>
        <begin position="885"/>
        <end position="934"/>
    </location>
</feature>
<keyword evidence="1" id="KW-0813">Transport</keyword>
<evidence type="ECO:0008006" key="10">
    <source>
        <dbReference type="Google" id="ProtNLM"/>
    </source>
</evidence>
<evidence type="ECO:0000256" key="3">
    <source>
        <dbReference type="ARBA" id="ARBA00046326"/>
    </source>
</evidence>